<evidence type="ECO:0000256" key="2">
    <source>
        <dbReference type="ARBA" id="ARBA00007647"/>
    </source>
</evidence>
<keyword evidence="10" id="KW-1185">Reference proteome</keyword>
<dbReference type="GO" id="GO:0016757">
    <property type="term" value="F:glycosyltransferase activity"/>
    <property type="evidence" value="ECO:0007669"/>
    <property type="project" value="UniProtKB-UniRule"/>
</dbReference>
<dbReference type="Proteomes" id="UP001634394">
    <property type="component" value="Unassembled WGS sequence"/>
</dbReference>
<sequence>MKILGMTEYQNKRNFSICVTPLNFQYSRAYELVEWMTLNRMHGADHFTFYNYSSADNVKKVIDLFSMRGLAEIVDWKLPMQVDTWPPSYTPVEIHYFAQLAALNDCFYRNRLKSQYIVFIDLDEFIVPRSNDTYSWDAMLRLLPNSSVYRFRNTFFRKEWPSLNLSDPKYIDLLKTQNSIVTPSKIDAAKKYGLVTLLKLQREDKIFPIGSRSKQIVHSSAIETIGIHHVCLMKPNQIVHVVNEDVALLHHYRDWVNPNDTFPRKIDYTMLKFLDQLIDNVTEIWKQLPEVPLEEP</sequence>
<proteinExistence type="inferred from homology"/>
<comment type="subcellular location">
    <subcellularLocation>
        <location evidence="1">Membrane</location>
        <topology evidence="1">Single-pass membrane protein</topology>
    </subcellularLocation>
</comment>
<dbReference type="InterPro" id="IPR008166">
    <property type="entry name" value="Glyco_transf_92"/>
</dbReference>
<evidence type="ECO:0000313" key="10">
    <source>
        <dbReference type="Proteomes" id="UP001634394"/>
    </source>
</evidence>
<evidence type="ECO:0000313" key="9">
    <source>
        <dbReference type="EMBL" id="KAL3860131.1"/>
    </source>
</evidence>
<evidence type="ECO:0000256" key="7">
    <source>
        <dbReference type="ARBA" id="ARBA00023136"/>
    </source>
</evidence>
<dbReference type="Pfam" id="PF01697">
    <property type="entry name" value="Glyco_transf_92"/>
    <property type="match status" value="1"/>
</dbReference>
<evidence type="ECO:0000256" key="6">
    <source>
        <dbReference type="ARBA" id="ARBA00022989"/>
    </source>
</evidence>
<comment type="caution">
    <text evidence="9">The sequence shown here is derived from an EMBL/GenBank/DDBJ whole genome shotgun (WGS) entry which is preliminary data.</text>
</comment>
<keyword evidence="7" id="KW-0472">Membrane</keyword>
<dbReference type="PANTHER" id="PTHR21461">
    <property type="entry name" value="GLYCOSYLTRANSFERASE FAMILY 92 PROTEIN"/>
    <property type="match status" value="1"/>
</dbReference>
<accession>A0ABD3VGB6</accession>
<evidence type="ECO:0000256" key="5">
    <source>
        <dbReference type="ARBA" id="ARBA00022692"/>
    </source>
</evidence>
<comment type="similarity">
    <text evidence="2 8">Belongs to the glycosyltransferase 92 family.</text>
</comment>
<dbReference type="EC" id="2.4.1.-" evidence="8"/>
<keyword evidence="3 8" id="KW-0328">Glycosyltransferase</keyword>
<dbReference type="EMBL" id="JBJQND010000012">
    <property type="protein sequence ID" value="KAL3860131.1"/>
    <property type="molecule type" value="Genomic_DNA"/>
</dbReference>
<gene>
    <name evidence="9" type="ORF">ACJMK2_010296</name>
</gene>
<organism evidence="9 10">
    <name type="scientific">Sinanodonta woodiana</name>
    <name type="common">Chinese pond mussel</name>
    <name type="synonym">Anodonta woodiana</name>
    <dbReference type="NCBI Taxonomy" id="1069815"/>
    <lineage>
        <taxon>Eukaryota</taxon>
        <taxon>Metazoa</taxon>
        <taxon>Spiralia</taxon>
        <taxon>Lophotrochozoa</taxon>
        <taxon>Mollusca</taxon>
        <taxon>Bivalvia</taxon>
        <taxon>Autobranchia</taxon>
        <taxon>Heteroconchia</taxon>
        <taxon>Palaeoheterodonta</taxon>
        <taxon>Unionida</taxon>
        <taxon>Unionoidea</taxon>
        <taxon>Unionidae</taxon>
        <taxon>Unioninae</taxon>
        <taxon>Sinanodonta</taxon>
    </lineage>
</organism>
<keyword evidence="4 8" id="KW-0808">Transferase</keyword>
<evidence type="ECO:0000256" key="8">
    <source>
        <dbReference type="RuleBase" id="RU366017"/>
    </source>
</evidence>
<dbReference type="GO" id="GO:0016020">
    <property type="term" value="C:membrane"/>
    <property type="evidence" value="ECO:0007669"/>
    <property type="project" value="UniProtKB-SubCell"/>
</dbReference>
<keyword evidence="5" id="KW-0812">Transmembrane</keyword>
<dbReference type="AlphaFoldDB" id="A0ABD3VGB6"/>
<dbReference type="PANTHER" id="PTHR21461:SF69">
    <property type="entry name" value="GLYCOSYLTRANSFERASE FAMILY 92 PROTEIN"/>
    <property type="match status" value="1"/>
</dbReference>
<protein>
    <recommendedName>
        <fullName evidence="8">Glycosyltransferase family 92 protein</fullName>
        <ecNumber evidence="8">2.4.1.-</ecNumber>
    </recommendedName>
</protein>
<evidence type="ECO:0000256" key="3">
    <source>
        <dbReference type="ARBA" id="ARBA00022676"/>
    </source>
</evidence>
<evidence type="ECO:0000256" key="1">
    <source>
        <dbReference type="ARBA" id="ARBA00004167"/>
    </source>
</evidence>
<evidence type="ECO:0000256" key="4">
    <source>
        <dbReference type="ARBA" id="ARBA00022679"/>
    </source>
</evidence>
<reference evidence="9 10" key="1">
    <citation type="submission" date="2024-11" db="EMBL/GenBank/DDBJ databases">
        <title>Chromosome-level genome assembly of the freshwater bivalve Anodonta woodiana.</title>
        <authorList>
            <person name="Chen X."/>
        </authorList>
    </citation>
    <scope>NUCLEOTIDE SEQUENCE [LARGE SCALE GENOMIC DNA]</scope>
    <source>
        <strain evidence="9">MN2024</strain>
        <tissue evidence="9">Gills</tissue>
    </source>
</reference>
<name>A0ABD3VGB6_SINWO</name>
<keyword evidence="6" id="KW-1133">Transmembrane helix</keyword>